<organism evidence="1">
    <name type="scientific">uncultured Caudovirales phage</name>
    <dbReference type="NCBI Taxonomy" id="2100421"/>
    <lineage>
        <taxon>Viruses</taxon>
        <taxon>Duplodnaviria</taxon>
        <taxon>Heunggongvirae</taxon>
        <taxon>Uroviricota</taxon>
        <taxon>Caudoviricetes</taxon>
        <taxon>Peduoviridae</taxon>
        <taxon>Maltschvirus</taxon>
        <taxon>Maltschvirus maltsch</taxon>
    </lineage>
</organism>
<dbReference type="InterPro" id="IPR043876">
    <property type="entry name" value="DUF5856"/>
</dbReference>
<sequence>MKFRAEAVQPDPVMQFVQCLLHSVTNAHILHFQTLSYAKHMALGGFYEEVGDLVDSFVEAFQGKYGLLTNYKADYELPASDPVAYLTYLKDEVEALRRMPKFPQDSELQNEVDNIANLINSTLYKLRFLA</sequence>
<proteinExistence type="predicted"/>
<dbReference type="EMBL" id="LR798209">
    <property type="protein sequence ID" value="CAB5187158.1"/>
    <property type="molecule type" value="Genomic_DNA"/>
</dbReference>
<reference evidence="1" key="1">
    <citation type="submission" date="2020-05" db="EMBL/GenBank/DDBJ databases">
        <authorList>
            <person name="Chiriac C."/>
            <person name="Salcher M."/>
            <person name="Ghai R."/>
            <person name="Kavagutti S V."/>
        </authorList>
    </citation>
    <scope>NUCLEOTIDE SEQUENCE</scope>
</reference>
<dbReference type="Pfam" id="PF19174">
    <property type="entry name" value="DUF5856"/>
    <property type="match status" value="1"/>
</dbReference>
<protein>
    <submittedName>
        <fullName evidence="1">Uncharacterized protein</fullName>
    </submittedName>
</protein>
<accession>A0A6J7WEW9</accession>
<evidence type="ECO:0000313" key="1">
    <source>
        <dbReference type="EMBL" id="CAB5187158.1"/>
    </source>
</evidence>
<gene>
    <name evidence="1" type="ORF">UFOVP159_9</name>
</gene>
<name>A0A6J7WEW9_9CAUD</name>